<dbReference type="Ensembl" id="ENSPMRT00000024274.1">
    <property type="protein sequence ID" value="ENSPMRP00000022848.1"/>
    <property type="gene ID" value="ENSPMRG00000014830.1"/>
</dbReference>
<keyword evidence="11 12" id="KW-0807">Transducer</keyword>
<evidence type="ECO:0000313" key="16">
    <source>
        <dbReference type="Proteomes" id="UP000472272"/>
    </source>
</evidence>
<keyword evidence="4 12" id="KW-0812">Transmembrane</keyword>
<evidence type="ECO:0000313" key="15">
    <source>
        <dbReference type="Ensembl" id="ENSPMRP00000022848.1"/>
    </source>
</evidence>
<evidence type="ECO:0000256" key="7">
    <source>
        <dbReference type="ARBA" id="ARBA00023040"/>
    </source>
</evidence>
<dbReference type="InterPro" id="IPR047132">
    <property type="entry name" value="Olfact_rcpt_6C-like"/>
</dbReference>
<dbReference type="GO" id="GO:0004930">
    <property type="term" value="F:G protein-coupled receptor activity"/>
    <property type="evidence" value="ECO:0007669"/>
    <property type="project" value="UniProtKB-KW"/>
</dbReference>
<protein>
    <recommendedName>
        <fullName evidence="13">Olfactory receptor</fullName>
    </recommendedName>
</protein>
<evidence type="ECO:0000256" key="5">
    <source>
        <dbReference type="ARBA" id="ARBA00022725"/>
    </source>
</evidence>
<comment type="subcellular location">
    <subcellularLocation>
        <location evidence="1 13">Cell membrane</location>
        <topology evidence="1 13">Multi-pass membrane protein</topology>
    </subcellularLocation>
</comment>
<feature type="transmembrane region" description="Helical" evidence="13">
    <location>
        <begin position="73"/>
        <end position="91"/>
    </location>
</feature>
<evidence type="ECO:0000256" key="11">
    <source>
        <dbReference type="ARBA" id="ARBA00023224"/>
    </source>
</evidence>
<sequence length="347" mass="39542">FIIYSKKNWYDQYLYLHYPKNQTRNVTEFILLGFAGTKRVELVLFTLFFISYVFALVGNFIIIALVCLHSPMYMFIANLSILEALYTTTVIPKMLVNFMSQRKSISVHSCILQAYIFFSAGSSEFFLLAVMSFDRYLAICNPLRYAAIMTMRLCLQLIAASWMWGFFAVLPPTILIGQLPFCGPNVIKHFFCDVDPLLKLACFDVRKIEMIDFVSAALLLLGSLLVTSLSYIFIIGTVLRIPAAKGRQKAFSTCTSHLIVVTLYYGSCIFMYVQPQKNHSLDLNKVVSILNIVVTPLLNPFIYSLRNKKVKEALKHLARRKTSPLIKLRFLKQENGPMHCVVLNNGS</sequence>
<dbReference type="Proteomes" id="UP000472272">
    <property type="component" value="Chromosome 13"/>
</dbReference>
<organism evidence="15 16">
    <name type="scientific">Podarcis muralis</name>
    <name type="common">Wall lizard</name>
    <name type="synonym">Lacerta muralis</name>
    <dbReference type="NCBI Taxonomy" id="64176"/>
    <lineage>
        <taxon>Eukaryota</taxon>
        <taxon>Metazoa</taxon>
        <taxon>Chordata</taxon>
        <taxon>Craniata</taxon>
        <taxon>Vertebrata</taxon>
        <taxon>Euteleostomi</taxon>
        <taxon>Lepidosauria</taxon>
        <taxon>Squamata</taxon>
        <taxon>Bifurcata</taxon>
        <taxon>Unidentata</taxon>
        <taxon>Episquamata</taxon>
        <taxon>Laterata</taxon>
        <taxon>Lacertibaenia</taxon>
        <taxon>Lacertidae</taxon>
        <taxon>Podarcis</taxon>
    </lineage>
</organism>
<keyword evidence="5 13" id="KW-0552">Olfaction</keyword>
<evidence type="ECO:0000256" key="2">
    <source>
        <dbReference type="ARBA" id="ARBA00022475"/>
    </source>
</evidence>
<keyword evidence="10" id="KW-0325">Glycoprotein</keyword>
<feature type="transmembrane region" description="Helical" evidence="13">
    <location>
        <begin position="251"/>
        <end position="274"/>
    </location>
</feature>
<dbReference type="PANTHER" id="PTHR26454">
    <property type="entry name" value="OLFACTORY RECEPTOR"/>
    <property type="match status" value="1"/>
</dbReference>
<dbReference type="GeneTree" id="ENSGT01090000260086"/>
<dbReference type="PRINTS" id="PR00245">
    <property type="entry name" value="OLFACTORYR"/>
</dbReference>
<keyword evidence="9 12" id="KW-0675">Receptor</keyword>
<dbReference type="PANTHER" id="PTHR26454:SF1">
    <property type="entry name" value="OLFACTORY RECEPTOR"/>
    <property type="match status" value="1"/>
</dbReference>
<evidence type="ECO:0000256" key="10">
    <source>
        <dbReference type="ARBA" id="ARBA00023180"/>
    </source>
</evidence>
<gene>
    <name evidence="15" type="primary">LOC114583013</name>
</gene>
<keyword evidence="8 13" id="KW-0472">Membrane</keyword>
<evidence type="ECO:0000256" key="12">
    <source>
        <dbReference type="RuleBase" id="RU000688"/>
    </source>
</evidence>
<evidence type="ECO:0000256" key="8">
    <source>
        <dbReference type="ARBA" id="ARBA00023136"/>
    </source>
</evidence>
<feature type="transmembrane region" description="Helical" evidence="13">
    <location>
        <begin position="213"/>
        <end position="239"/>
    </location>
</feature>
<dbReference type="InterPro" id="IPR017452">
    <property type="entry name" value="GPCR_Rhodpsn_7TM"/>
</dbReference>
<keyword evidence="3 13" id="KW-0716">Sensory transduction</keyword>
<keyword evidence="2 13" id="KW-1003">Cell membrane</keyword>
<dbReference type="InterPro" id="IPR000276">
    <property type="entry name" value="GPCR_Rhodpsn"/>
</dbReference>
<dbReference type="InterPro" id="IPR000725">
    <property type="entry name" value="Olfact_rcpt"/>
</dbReference>
<evidence type="ECO:0000259" key="14">
    <source>
        <dbReference type="PROSITE" id="PS50262"/>
    </source>
</evidence>
<feature type="domain" description="G-protein coupled receptors family 1 profile" evidence="14">
    <location>
        <begin position="40"/>
        <end position="303"/>
    </location>
</feature>
<name>A0A670JE82_PODMU</name>
<feature type="transmembrane region" description="Helical" evidence="13">
    <location>
        <begin position="286"/>
        <end position="305"/>
    </location>
</feature>
<feature type="transmembrane region" description="Helical" evidence="13">
    <location>
        <begin position="42"/>
        <end position="66"/>
    </location>
</feature>
<accession>A0A670JE82</accession>
<proteinExistence type="inferred from homology"/>
<keyword evidence="16" id="KW-1185">Reference proteome</keyword>
<evidence type="ECO:0000256" key="6">
    <source>
        <dbReference type="ARBA" id="ARBA00022989"/>
    </source>
</evidence>
<feature type="transmembrane region" description="Helical" evidence="13">
    <location>
        <begin position="145"/>
        <end position="170"/>
    </location>
</feature>
<dbReference type="PROSITE" id="PS00237">
    <property type="entry name" value="G_PROTEIN_RECEP_F1_1"/>
    <property type="match status" value="1"/>
</dbReference>
<reference evidence="15 16" key="1">
    <citation type="journal article" date="2019" name="Proc. Natl. Acad. Sci. U.S.A.">
        <title>Regulatory changes in pterin and carotenoid genes underlie balanced color polymorphisms in the wall lizard.</title>
        <authorList>
            <person name="Andrade P."/>
            <person name="Pinho C."/>
            <person name="Perez I de Lanuza G."/>
            <person name="Afonso S."/>
            <person name="Brejcha J."/>
            <person name="Rubin C.J."/>
            <person name="Wallerman O."/>
            <person name="Pereira P."/>
            <person name="Sabatino S.J."/>
            <person name="Bellati A."/>
            <person name="Pellitteri-Rosa D."/>
            <person name="Bosakova Z."/>
            <person name="Bunikis I."/>
            <person name="Carretero M.A."/>
            <person name="Feiner N."/>
            <person name="Marsik P."/>
            <person name="Pauperio F."/>
            <person name="Salvi D."/>
            <person name="Soler L."/>
            <person name="While G.M."/>
            <person name="Uller T."/>
            <person name="Font E."/>
            <person name="Andersson L."/>
            <person name="Carneiro M."/>
        </authorList>
    </citation>
    <scope>NUCLEOTIDE SEQUENCE</scope>
</reference>
<dbReference type="PRINTS" id="PR00237">
    <property type="entry name" value="GPCRRHODOPSN"/>
</dbReference>
<dbReference type="Pfam" id="PF13853">
    <property type="entry name" value="7tm_4"/>
    <property type="match status" value="1"/>
</dbReference>
<dbReference type="GO" id="GO:0004984">
    <property type="term" value="F:olfactory receptor activity"/>
    <property type="evidence" value="ECO:0007669"/>
    <property type="project" value="InterPro"/>
</dbReference>
<dbReference type="AlphaFoldDB" id="A0A670JE82"/>
<dbReference type="Gene3D" id="1.20.1070.10">
    <property type="entry name" value="Rhodopsin 7-helix transmembrane proteins"/>
    <property type="match status" value="1"/>
</dbReference>
<keyword evidence="7 12" id="KW-0297">G-protein coupled receptor</keyword>
<dbReference type="PROSITE" id="PS50262">
    <property type="entry name" value="G_PROTEIN_RECEP_F1_2"/>
    <property type="match status" value="1"/>
</dbReference>
<reference evidence="15" key="2">
    <citation type="submission" date="2025-08" db="UniProtKB">
        <authorList>
            <consortium name="Ensembl"/>
        </authorList>
    </citation>
    <scope>IDENTIFICATION</scope>
</reference>
<evidence type="ECO:0000256" key="13">
    <source>
        <dbReference type="RuleBase" id="RU363047"/>
    </source>
</evidence>
<feature type="transmembrane region" description="Helical" evidence="13">
    <location>
        <begin position="111"/>
        <end position="133"/>
    </location>
</feature>
<comment type="similarity">
    <text evidence="12">Belongs to the G-protein coupled receptor 1 family.</text>
</comment>
<dbReference type="OMA" id="SFCITYT"/>
<dbReference type="SUPFAM" id="SSF81321">
    <property type="entry name" value="Family A G protein-coupled receptor-like"/>
    <property type="match status" value="1"/>
</dbReference>
<evidence type="ECO:0000256" key="3">
    <source>
        <dbReference type="ARBA" id="ARBA00022606"/>
    </source>
</evidence>
<dbReference type="GO" id="GO:0005886">
    <property type="term" value="C:plasma membrane"/>
    <property type="evidence" value="ECO:0007669"/>
    <property type="project" value="UniProtKB-SubCell"/>
</dbReference>
<reference evidence="15" key="3">
    <citation type="submission" date="2025-09" db="UniProtKB">
        <authorList>
            <consortium name="Ensembl"/>
        </authorList>
    </citation>
    <scope>IDENTIFICATION</scope>
</reference>
<evidence type="ECO:0000256" key="9">
    <source>
        <dbReference type="ARBA" id="ARBA00023170"/>
    </source>
</evidence>
<dbReference type="FunFam" id="1.20.1070.10:FF:000010">
    <property type="entry name" value="Olfactory receptor"/>
    <property type="match status" value="1"/>
</dbReference>
<dbReference type="CDD" id="cd15912">
    <property type="entry name" value="7tmA_OR6C-like"/>
    <property type="match status" value="1"/>
</dbReference>
<keyword evidence="6 13" id="KW-1133">Transmembrane helix</keyword>
<evidence type="ECO:0000256" key="4">
    <source>
        <dbReference type="ARBA" id="ARBA00022692"/>
    </source>
</evidence>
<evidence type="ECO:0000256" key="1">
    <source>
        <dbReference type="ARBA" id="ARBA00004651"/>
    </source>
</evidence>